<keyword evidence="2" id="KW-1185">Reference proteome</keyword>
<sequence>MSFRNAKEKWINWYGLVIFTGVLFPSQGRAQYQCKPEAESGILNKSYT</sequence>
<evidence type="ECO:0000313" key="2">
    <source>
        <dbReference type="Proteomes" id="UP001566204"/>
    </source>
</evidence>
<dbReference type="Proteomes" id="UP001566204">
    <property type="component" value="Unassembled WGS sequence"/>
</dbReference>
<organism evidence="1 2">
    <name type="scientific">Sphingobacterium thalpophilum</name>
    <dbReference type="NCBI Taxonomy" id="259"/>
    <lineage>
        <taxon>Bacteria</taxon>
        <taxon>Pseudomonadati</taxon>
        <taxon>Bacteroidota</taxon>
        <taxon>Sphingobacteriia</taxon>
        <taxon>Sphingobacteriales</taxon>
        <taxon>Sphingobacteriaceae</taxon>
        <taxon>Sphingobacterium</taxon>
    </lineage>
</organism>
<name>A0ABV4HIY3_9SPHI</name>
<reference evidence="1 2" key="1">
    <citation type="submission" date="2024-06" db="EMBL/GenBank/DDBJ databases">
        <title>Soil Sphingobacterium thalpophilum.</title>
        <authorList>
            <person name="Yang J."/>
            <person name="Li J."/>
        </authorList>
    </citation>
    <scope>NUCLEOTIDE SEQUENCE [LARGE SCALE GENOMIC DNA]</scope>
    <source>
        <strain evidence="1 2">22g91tb</strain>
    </source>
</reference>
<gene>
    <name evidence="1" type="ORF">ABTW24_16655</name>
</gene>
<comment type="caution">
    <text evidence="1">The sequence shown here is derived from an EMBL/GenBank/DDBJ whole genome shotgun (WGS) entry which is preliminary data.</text>
</comment>
<proteinExistence type="predicted"/>
<dbReference type="EMBL" id="JBEOQB010000004">
    <property type="protein sequence ID" value="MEZ0453228.1"/>
    <property type="molecule type" value="Genomic_DNA"/>
</dbReference>
<accession>A0ABV4HIY3</accession>
<evidence type="ECO:0000313" key="1">
    <source>
        <dbReference type="EMBL" id="MEZ0453228.1"/>
    </source>
</evidence>
<protein>
    <submittedName>
        <fullName evidence="1">Uncharacterized protein</fullName>
    </submittedName>
</protein>
<dbReference type="RefSeq" id="WP_370483524.1">
    <property type="nucleotide sequence ID" value="NZ_JBEOQA010000002.1"/>
</dbReference>